<dbReference type="Proteomes" id="UP000885759">
    <property type="component" value="Unassembled WGS sequence"/>
</dbReference>
<evidence type="ECO:0000313" key="2">
    <source>
        <dbReference type="EMBL" id="HGY10622.1"/>
    </source>
</evidence>
<dbReference type="Gene3D" id="2.60.40.10">
    <property type="entry name" value="Immunoglobulins"/>
    <property type="match status" value="1"/>
</dbReference>
<dbReference type="Pfam" id="PF13620">
    <property type="entry name" value="CarboxypepD_reg"/>
    <property type="match status" value="1"/>
</dbReference>
<feature type="chain" id="PRO_5028010621" evidence="1">
    <location>
        <begin position="38"/>
        <end position="515"/>
    </location>
</feature>
<dbReference type="EMBL" id="DRPZ01000283">
    <property type="protein sequence ID" value="HGY10622.1"/>
    <property type="molecule type" value="Genomic_DNA"/>
</dbReference>
<evidence type="ECO:0000256" key="1">
    <source>
        <dbReference type="SAM" id="SignalP"/>
    </source>
</evidence>
<reference evidence="2" key="1">
    <citation type="journal article" date="2020" name="mSystems">
        <title>Genome- and Community-Level Interaction Insights into Carbon Utilization and Element Cycling Functions of Hydrothermarchaeota in Hydrothermal Sediment.</title>
        <authorList>
            <person name="Zhou Z."/>
            <person name="Liu Y."/>
            <person name="Xu W."/>
            <person name="Pan J."/>
            <person name="Luo Z.H."/>
            <person name="Li M."/>
        </authorList>
    </citation>
    <scope>NUCLEOTIDE SEQUENCE [LARGE SCALE GENOMIC DNA]</scope>
    <source>
        <strain evidence="2">HyVt-570</strain>
    </source>
</reference>
<gene>
    <name evidence="2" type="ORF">ENK37_11335</name>
</gene>
<keyword evidence="1" id="KW-0732">Signal</keyword>
<name>A0A7C4VMD6_9DEIN</name>
<keyword evidence="2" id="KW-0645">Protease</keyword>
<proteinExistence type="predicted"/>
<dbReference type="InterPro" id="IPR036116">
    <property type="entry name" value="FN3_sf"/>
</dbReference>
<sequence length="515" mass="54847">MRARKTERRRVQMHPNIKGVAAALGLALLLAACQTQTAPRPGGGPGGGLGPQPTAESGTVAGFVVNANAGEGVPGSAVAAYEAGTDNLLGTTTTASDGSFSLDVAAGAVDLRFEKEGYAGSQVLNLRLDEEGVTRIAVIQREAFNPDWPTTPPQVTLGKVADGNVYEAAFGFIPYDVTVSPAAPLTTDLIYAALGKTPGSGFITGYRELFVSTNATGDRFLDPLRYAAAGPTTFQVVAYDTNGNRTQLFRYVEVSVPFINDVDLVPPELRSVMAVTLNKQIGFFGVQPQAAPEGANLYVDLAWLPKLDFSHAPNDAPYGYRVYRSFDGDDFELIGTVAGSTTFYTDASPLLAPGRTVHYRVTAFVGELESPPSNVLVTTPLDVFDVRLTGPGDGDVGVPVAPTFTWEASTTLSGYHYYAGAVWDTLTGENAWFASPASPMLVNRTSWTWNEDGAYTNTPLETLQRGRSYEWQLIEAYALDDPVHPTAVSIAADGLGLWFPFGVASTDHFTFTTAP</sequence>
<dbReference type="PROSITE" id="PS51257">
    <property type="entry name" value="PROKAR_LIPOPROTEIN"/>
    <property type="match status" value="1"/>
</dbReference>
<dbReference type="InterPro" id="IPR013783">
    <property type="entry name" value="Ig-like_fold"/>
</dbReference>
<keyword evidence="2" id="KW-0121">Carboxypeptidase</keyword>
<protein>
    <submittedName>
        <fullName evidence="2">Carboxypeptidase regulatory-like domain-containing protein</fullName>
    </submittedName>
</protein>
<comment type="caution">
    <text evidence="2">The sequence shown here is derived from an EMBL/GenBank/DDBJ whole genome shotgun (WGS) entry which is preliminary data.</text>
</comment>
<dbReference type="Gene3D" id="2.60.40.1120">
    <property type="entry name" value="Carboxypeptidase-like, regulatory domain"/>
    <property type="match status" value="1"/>
</dbReference>
<dbReference type="InterPro" id="IPR008969">
    <property type="entry name" value="CarboxyPept-like_regulatory"/>
</dbReference>
<accession>A0A7C4VMD6</accession>
<dbReference type="GO" id="GO:0004180">
    <property type="term" value="F:carboxypeptidase activity"/>
    <property type="evidence" value="ECO:0007669"/>
    <property type="project" value="UniProtKB-KW"/>
</dbReference>
<organism evidence="2">
    <name type="scientific">Oceanithermus profundus</name>
    <dbReference type="NCBI Taxonomy" id="187137"/>
    <lineage>
        <taxon>Bacteria</taxon>
        <taxon>Thermotogati</taxon>
        <taxon>Deinococcota</taxon>
        <taxon>Deinococci</taxon>
        <taxon>Thermales</taxon>
        <taxon>Thermaceae</taxon>
        <taxon>Oceanithermus</taxon>
    </lineage>
</organism>
<dbReference type="SUPFAM" id="SSF49265">
    <property type="entry name" value="Fibronectin type III"/>
    <property type="match status" value="1"/>
</dbReference>
<dbReference type="SUPFAM" id="SSF49464">
    <property type="entry name" value="Carboxypeptidase regulatory domain-like"/>
    <property type="match status" value="1"/>
</dbReference>
<dbReference type="AlphaFoldDB" id="A0A7C4VMD6"/>
<feature type="signal peptide" evidence="1">
    <location>
        <begin position="1"/>
        <end position="37"/>
    </location>
</feature>
<keyword evidence="2" id="KW-0378">Hydrolase</keyword>